<dbReference type="RefSeq" id="WP_128386374.1">
    <property type="nucleotide sequence ID" value="NZ_CP035037.1"/>
</dbReference>
<organism evidence="1 2">
    <name type="scientific">Leucobacter muris</name>
    <dbReference type="NCBI Taxonomy" id="1935379"/>
    <lineage>
        <taxon>Bacteria</taxon>
        <taxon>Bacillati</taxon>
        <taxon>Actinomycetota</taxon>
        <taxon>Actinomycetes</taxon>
        <taxon>Micrococcales</taxon>
        <taxon>Microbacteriaceae</taxon>
        <taxon>Leucobacter</taxon>
    </lineage>
</organism>
<accession>A0ABX5QDJ8</accession>
<evidence type="ECO:0000313" key="2">
    <source>
        <dbReference type="Proteomes" id="UP000285768"/>
    </source>
</evidence>
<protein>
    <submittedName>
        <fullName evidence="1">Uncharacterized protein</fullName>
    </submittedName>
</protein>
<proteinExistence type="predicted"/>
<reference evidence="1 2" key="1">
    <citation type="submission" date="2019-01" db="EMBL/GenBank/DDBJ databases">
        <title>Leucobacter muris sp. nov. isolated from the nose of a laboratory mouse.</title>
        <authorList>
            <person name="Benga L."/>
            <person name="Sproeer C."/>
            <person name="Schumann P."/>
            <person name="Verbarg S."/>
            <person name="Bunk B."/>
            <person name="Engelhardt E."/>
            <person name="Benten P.M."/>
            <person name="Sager M."/>
        </authorList>
    </citation>
    <scope>NUCLEOTIDE SEQUENCE [LARGE SCALE GENOMIC DNA]</scope>
    <source>
        <strain evidence="1 2">DSM 101948</strain>
    </source>
</reference>
<evidence type="ECO:0000313" key="1">
    <source>
        <dbReference type="EMBL" id="QAB17125.1"/>
    </source>
</evidence>
<name>A0ABX5QDJ8_9MICO</name>
<dbReference type="EMBL" id="CP035037">
    <property type="protein sequence ID" value="QAB17125.1"/>
    <property type="molecule type" value="Genomic_DNA"/>
</dbReference>
<keyword evidence="2" id="KW-1185">Reference proteome</keyword>
<gene>
    <name evidence="1" type="ORF">Leucomu_03590</name>
</gene>
<dbReference type="Proteomes" id="UP000285768">
    <property type="component" value="Chromosome"/>
</dbReference>
<sequence length="60" mass="6706">MAEQEVAARLRAFILPYLRDDETDYVEALYFDRDVDALLGIAEAYAEEHGESLGEALEAA</sequence>